<feature type="transmembrane region" description="Helical" evidence="1">
    <location>
        <begin position="81"/>
        <end position="99"/>
    </location>
</feature>
<keyword evidence="1" id="KW-0812">Transmembrane</keyword>
<dbReference type="STRING" id="407022.SAMN05661044_00688"/>
<feature type="domain" description="FecR protein" evidence="2">
    <location>
        <begin position="169"/>
        <end position="262"/>
    </location>
</feature>
<name>A0A1H7IFU1_OLID1</name>
<dbReference type="Proteomes" id="UP000199421">
    <property type="component" value="Unassembled WGS sequence"/>
</dbReference>
<keyword evidence="1" id="KW-1133">Transmembrane helix</keyword>
<sequence length="375" mass="42254">MNHPELVEKLCLKLYGLLGKEDNDYLEQLIEQDVEVRSIWEALLDNHENAPLEENNLQASLQGIKQLLEQRKKRRGIIRKGVLTCLLVMLVGSVTWWLALPRPSLNSESILSLPESKAVTIRLAGGAPIALPADSNWQFPSGQWLLQVRRDTLQLFSSMPEKAEGWHVLQVPDGHRYTLVLGDASTITLDPQSQLKFPASFHEKTNREVYLEGSGTFTIAPEKRSTFIVHTDQANVTVLGTRFEVSSRNALFRTKLIRGKVRLSVGNETVVLTAGQTALLPKGGSRFVLDKPHAPAAAKAMAGVQLENFRLDEIAERMRHHYHIQVVVDEASQGRNFDGSVVFAKEVTLEQFLKNMEQDDSSFHYQWHSDTLYIK</sequence>
<dbReference type="EMBL" id="FOAF01000001">
    <property type="protein sequence ID" value="SEK61318.1"/>
    <property type="molecule type" value="Genomic_DNA"/>
</dbReference>
<dbReference type="GO" id="GO:0016989">
    <property type="term" value="F:sigma factor antagonist activity"/>
    <property type="evidence" value="ECO:0007669"/>
    <property type="project" value="TreeGrafter"/>
</dbReference>
<reference evidence="4" key="1">
    <citation type="submission" date="2016-10" db="EMBL/GenBank/DDBJ databases">
        <authorList>
            <person name="Varghese N."/>
            <person name="Submissions S."/>
        </authorList>
    </citation>
    <scope>NUCLEOTIDE SEQUENCE [LARGE SCALE GENOMIC DNA]</scope>
    <source>
        <strain evidence="4">DSM 18733</strain>
    </source>
</reference>
<dbReference type="Gene3D" id="2.60.120.1440">
    <property type="match status" value="1"/>
</dbReference>
<dbReference type="AlphaFoldDB" id="A0A1H7IFU1"/>
<dbReference type="Pfam" id="PF04773">
    <property type="entry name" value="FecR"/>
    <property type="match status" value="1"/>
</dbReference>
<evidence type="ECO:0000313" key="3">
    <source>
        <dbReference type="EMBL" id="SEK61318.1"/>
    </source>
</evidence>
<evidence type="ECO:0000313" key="4">
    <source>
        <dbReference type="Proteomes" id="UP000199421"/>
    </source>
</evidence>
<accession>A0A1H7IFU1</accession>
<evidence type="ECO:0000259" key="2">
    <source>
        <dbReference type="Pfam" id="PF04773"/>
    </source>
</evidence>
<dbReference type="PIRSF" id="PIRSF018266">
    <property type="entry name" value="FecR"/>
    <property type="match status" value="1"/>
</dbReference>
<dbReference type="PANTHER" id="PTHR30273">
    <property type="entry name" value="PERIPLASMIC SIGNAL SENSOR AND SIGMA FACTOR ACTIVATOR FECR-RELATED"/>
    <property type="match status" value="1"/>
</dbReference>
<gene>
    <name evidence="3" type="ORF">SAMN05661044_00688</name>
</gene>
<protein>
    <submittedName>
        <fullName evidence="3">FecR family protein</fullName>
    </submittedName>
</protein>
<keyword evidence="4" id="KW-1185">Reference proteome</keyword>
<dbReference type="InterPro" id="IPR006860">
    <property type="entry name" value="FecR"/>
</dbReference>
<dbReference type="PANTHER" id="PTHR30273:SF2">
    <property type="entry name" value="PROTEIN FECR"/>
    <property type="match status" value="1"/>
</dbReference>
<dbReference type="InterPro" id="IPR012373">
    <property type="entry name" value="Ferrdict_sens_TM"/>
</dbReference>
<organism evidence="3 4">
    <name type="scientific">Olivibacter domesticus</name>
    <name type="common">Pseudosphingobacterium domesticum</name>
    <dbReference type="NCBI Taxonomy" id="407022"/>
    <lineage>
        <taxon>Bacteria</taxon>
        <taxon>Pseudomonadati</taxon>
        <taxon>Bacteroidota</taxon>
        <taxon>Sphingobacteriia</taxon>
        <taxon>Sphingobacteriales</taxon>
        <taxon>Sphingobacteriaceae</taxon>
        <taxon>Olivibacter</taxon>
    </lineage>
</organism>
<dbReference type="OrthoDB" id="1523489at2"/>
<dbReference type="RefSeq" id="WP_093318332.1">
    <property type="nucleotide sequence ID" value="NZ_FOAF01000001.1"/>
</dbReference>
<evidence type="ECO:0000256" key="1">
    <source>
        <dbReference type="SAM" id="Phobius"/>
    </source>
</evidence>
<proteinExistence type="predicted"/>
<keyword evidence="1" id="KW-0472">Membrane</keyword>